<name>A0A0A1IUN8_9CAUD</name>
<dbReference type="GeneID" id="23679300"/>
<sequence length="57" mass="6633">MNTWAAKRQEEMVECGYSFKKHDDGYWECRDEEGVLIETHRQLGKLISLMANSLGID</sequence>
<gene>
    <name evidence="1" type="primary">ORF131</name>
</gene>
<proteinExistence type="predicted"/>
<evidence type="ECO:0000313" key="2">
    <source>
        <dbReference type="Proteomes" id="UP000030230"/>
    </source>
</evidence>
<keyword evidence="2" id="KW-1185">Reference proteome</keyword>
<evidence type="ECO:0000313" key="1">
    <source>
        <dbReference type="EMBL" id="CEF89236.1"/>
    </source>
</evidence>
<protein>
    <submittedName>
        <fullName evidence="1">Uncharacterized protein</fullName>
    </submittedName>
</protein>
<dbReference type="KEGG" id="vg:23679300"/>
<dbReference type="RefSeq" id="YP_009124527.1">
    <property type="nucleotide sequence ID" value="NC_026587.1"/>
</dbReference>
<accession>A0A0A1IUN8</accession>
<organism evidence="1 2">
    <name type="scientific">Pseudomonas phage vB_PaeM_PAO1_Ab03</name>
    <dbReference type="NCBI Taxonomy" id="1548901"/>
    <lineage>
        <taxon>Viruses</taxon>
        <taxon>Duplodnaviria</taxon>
        <taxon>Heunggongvirae</taxon>
        <taxon>Uroviricota</taxon>
        <taxon>Caudoviricetes</taxon>
        <taxon>Vandenendeviridae</taxon>
        <taxon>Nankokuvirus</taxon>
        <taxon>Nankokuvirus Ab03</taxon>
    </lineage>
</organism>
<reference evidence="2" key="1">
    <citation type="journal article" date="2015" name="PLoS ONE">
        <title>Investigation of a Large Collection of Pseudomonas aeruginosa Bacteriophages Collected from a Single Environmental Source in Abidjan, Cote d'Ivoire.</title>
        <authorList>
            <person name="Essoh C."/>
            <person name="Latino L."/>
            <person name="Midoux C."/>
            <person name="Blouin Y."/>
            <person name="Loukou G."/>
            <person name="Nguetta S.P."/>
            <person name="Lathro S."/>
            <person name="Cablanmian A."/>
            <person name="Kouassi A.K."/>
            <person name="Vergnaud G."/>
            <person name="Pourcel C."/>
        </authorList>
    </citation>
    <scope>NUCLEOTIDE SEQUENCE [LARGE SCALE GENOMIC DNA]</scope>
</reference>
<dbReference type="Proteomes" id="UP000030230">
    <property type="component" value="Segment"/>
</dbReference>
<dbReference type="EMBL" id="LN610573">
    <property type="protein sequence ID" value="CEF89236.1"/>
    <property type="molecule type" value="Genomic_DNA"/>
</dbReference>
<dbReference type="OrthoDB" id="24483at10239"/>